<gene>
    <name evidence="2" type="ORF">TVY486_0904180</name>
</gene>
<accession>G0U2U3</accession>
<dbReference type="VEuPathDB" id="TriTrypDB:TvY486_0904180"/>
<keyword evidence="1" id="KW-0812">Transmembrane</keyword>
<reference evidence="2" key="1">
    <citation type="journal article" date="2012" name="Proc. Natl. Acad. Sci. U.S.A.">
        <title>Antigenic diversity is generated by distinct evolutionary mechanisms in African trypanosome species.</title>
        <authorList>
            <person name="Jackson A.P."/>
            <person name="Berry A."/>
            <person name="Aslett M."/>
            <person name="Allison H.C."/>
            <person name="Burton P."/>
            <person name="Vavrova-Anderson J."/>
            <person name="Brown R."/>
            <person name="Browne H."/>
            <person name="Corton N."/>
            <person name="Hauser H."/>
            <person name="Gamble J."/>
            <person name="Gilderthorp R."/>
            <person name="Marcello L."/>
            <person name="McQuillan J."/>
            <person name="Otto T.D."/>
            <person name="Quail M.A."/>
            <person name="Sanders M.J."/>
            <person name="van Tonder A."/>
            <person name="Ginger M.L."/>
            <person name="Field M.C."/>
            <person name="Barry J.D."/>
            <person name="Hertz-Fowler C."/>
            <person name="Berriman M."/>
        </authorList>
    </citation>
    <scope>NUCLEOTIDE SEQUENCE</scope>
    <source>
        <strain evidence="2">Y486</strain>
    </source>
</reference>
<proteinExistence type="predicted"/>
<feature type="transmembrane region" description="Helical" evidence="1">
    <location>
        <begin position="35"/>
        <end position="57"/>
    </location>
</feature>
<evidence type="ECO:0000256" key="1">
    <source>
        <dbReference type="SAM" id="Phobius"/>
    </source>
</evidence>
<keyword evidence="1" id="KW-0472">Membrane</keyword>
<evidence type="ECO:0000313" key="2">
    <source>
        <dbReference type="EMBL" id="CCC50597.1"/>
    </source>
</evidence>
<organism evidence="2">
    <name type="scientific">Trypanosoma vivax (strain Y486)</name>
    <dbReference type="NCBI Taxonomy" id="1055687"/>
    <lineage>
        <taxon>Eukaryota</taxon>
        <taxon>Discoba</taxon>
        <taxon>Euglenozoa</taxon>
        <taxon>Kinetoplastea</taxon>
        <taxon>Metakinetoplastina</taxon>
        <taxon>Trypanosomatida</taxon>
        <taxon>Trypanosomatidae</taxon>
        <taxon>Trypanosoma</taxon>
        <taxon>Duttonella</taxon>
    </lineage>
</organism>
<keyword evidence="1" id="KW-1133">Transmembrane helix</keyword>
<protein>
    <submittedName>
        <fullName evidence="2">Uncharacterized protein</fullName>
    </submittedName>
</protein>
<dbReference type="AlphaFoldDB" id="G0U2U3"/>
<sequence length="104" mass="11883">MYSWGLLVCMVWPLFLCGLKRYVSGGITLLRCTVSVCATIFFCPYMLFLYLSILLVFGDDNTITITQILVWVAFCSSAMCLAQGRIRYCEICHYFSTSSCYLLH</sequence>
<feature type="transmembrane region" description="Helical" evidence="1">
    <location>
        <begin position="63"/>
        <end position="82"/>
    </location>
</feature>
<feature type="transmembrane region" description="Helical" evidence="1">
    <location>
        <begin position="6"/>
        <end position="23"/>
    </location>
</feature>
<name>G0U2U3_TRYVY</name>
<dbReference type="EMBL" id="HE573025">
    <property type="protein sequence ID" value="CCC50597.1"/>
    <property type="molecule type" value="Genomic_DNA"/>
</dbReference>